<dbReference type="OrthoDB" id="2121094at2759"/>
<evidence type="ECO:0000313" key="2">
    <source>
        <dbReference type="EMBL" id="EGF83740.1"/>
    </source>
</evidence>
<dbReference type="PANTHER" id="PTHR24118">
    <property type="entry name" value="POTE ANKYRIN DOMAIN"/>
    <property type="match status" value="1"/>
</dbReference>
<dbReference type="RefSeq" id="XP_006675216.1">
    <property type="nucleotide sequence ID" value="XM_006675153.1"/>
</dbReference>
<dbReference type="Gene3D" id="1.25.40.20">
    <property type="entry name" value="Ankyrin repeat-containing domain"/>
    <property type="match status" value="1"/>
</dbReference>
<dbReference type="SUPFAM" id="SSF48403">
    <property type="entry name" value="Ankyrin repeat"/>
    <property type="match status" value="1"/>
</dbReference>
<evidence type="ECO:0000313" key="3">
    <source>
        <dbReference type="Proteomes" id="UP000007241"/>
    </source>
</evidence>
<dbReference type="STRING" id="684364.F4NRJ8"/>
<dbReference type="Pfam" id="PF13857">
    <property type="entry name" value="Ank_5"/>
    <property type="match status" value="1"/>
</dbReference>
<sequence>MPGIEYGSGSPAADNIWIASGDGRVEDVEYFLKSGGFGGAPMDANAKDSSGYTSLHAAASYNHLDLMRMLVKEYGADPNVVDHDGYTPLHVIETADAGRVLIELGADPTKRNHSGQLNSHPTLRKEKSRATMKMKMKPSNQTWMSRATTRTRMKRIN</sequence>
<accession>F4NRJ8</accession>
<organism evidence="2 3">
    <name type="scientific">Batrachochytrium dendrobatidis (strain JAM81 / FGSC 10211)</name>
    <name type="common">Frog chytrid fungus</name>
    <dbReference type="NCBI Taxonomy" id="684364"/>
    <lineage>
        <taxon>Eukaryota</taxon>
        <taxon>Fungi</taxon>
        <taxon>Fungi incertae sedis</taxon>
        <taxon>Chytridiomycota</taxon>
        <taxon>Chytridiomycota incertae sedis</taxon>
        <taxon>Chytridiomycetes</taxon>
        <taxon>Rhizophydiales</taxon>
        <taxon>Rhizophydiales incertae sedis</taxon>
        <taxon>Batrachochytrium</taxon>
    </lineage>
</organism>
<reference evidence="2 3" key="1">
    <citation type="submission" date="2009-12" db="EMBL/GenBank/DDBJ databases">
        <title>The draft genome of Batrachochytrium dendrobatidis.</title>
        <authorList>
            <consortium name="US DOE Joint Genome Institute (JGI-PGF)"/>
            <person name="Kuo A."/>
            <person name="Salamov A."/>
            <person name="Schmutz J."/>
            <person name="Lucas S."/>
            <person name="Pitluck S."/>
            <person name="Rosenblum E."/>
            <person name="Stajich J."/>
            <person name="Eisen M."/>
            <person name="Grigoriev I.V."/>
        </authorList>
    </citation>
    <scope>NUCLEOTIDE SEQUENCE [LARGE SCALE GENOMIC DNA]</scope>
    <source>
        <strain evidence="3">JAM81 / FGSC 10211</strain>
    </source>
</reference>
<dbReference type="GeneID" id="18237583"/>
<dbReference type="InParanoid" id="F4NRJ8"/>
<dbReference type="PROSITE" id="PS50297">
    <property type="entry name" value="ANK_REP_REGION"/>
    <property type="match status" value="1"/>
</dbReference>
<protein>
    <submittedName>
        <fullName evidence="2">Uncharacterized protein</fullName>
    </submittedName>
</protein>
<dbReference type="SMART" id="SM00248">
    <property type="entry name" value="ANK"/>
    <property type="match status" value="1"/>
</dbReference>
<dbReference type="InterPro" id="IPR036770">
    <property type="entry name" value="Ankyrin_rpt-contain_sf"/>
</dbReference>
<dbReference type="EMBL" id="GL882879">
    <property type="protein sequence ID" value="EGF83740.1"/>
    <property type="molecule type" value="Genomic_DNA"/>
</dbReference>
<gene>
    <name evidence="2" type="ORF">BATDEDRAFT_21174</name>
</gene>
<feature type="repeat" description="ANK" evidence="1">
    <location>
        <begin position="50"/>
        <end position="83"/>
    </location>
</feature>
<dbReference type="HOGENOM" id="CLU_1677522_0_0_1"/>
<proteinExistence type="predicted"/>
<evidence type="ECO:0000256" key="1">
    <source>
        <dbReference type="PROSITE-ProRule" id="PRU00023"/>
    </source>
</evidence>
<dbReference type="Proteomes" id="UP000007241">
    <property type="component" value="Unassembled WGS sequence"/>
</dbReference>
<keyword evidence="1" id="KW-0040">ANK repeat</keyword>
<dbReference type="PROSITE" id="PS50088">
    <property type="entry name" value="ANK_REPEAT"/>
    <property type="match status" value="1"/>
</dbReference>
<name>F4NRJ8_BATDJ</name>
<dbReference type="InterPro" id="IPR002110">
    <property type="entry name" value="Ankyrin_rpt"/>
</dbReference>
<keyword evidence="3" id="KW-1185">Reference proteome</keyword>
<dbReference type="PANTHER" id="PTHR24118:SF99">
    <property type="entry name" value="POTE ANKYRIN DOMAIN FAMILY MEMBER 3C-RELATED"/>
    <property type="match status" value="1"/>
</dbReference>
<dbReference type="AlphaFoldDB" id="F4NRJ8"/>